<evidence type="ECO:0000256" key="7">
    <source>
        <dbReference type="ARBA" id="ARBA00013188"/>
    </source>
</evidence>
<dbReference type="GO" id="GO:0004750">
    <property type="term" value="F:D-ribulose-phosphate 3-epimerase activity"/>
    <property type="evidence" value="ECO:0007669"/>
    <property type="project" value="UniProtKB-UniRule"/>
</dbReference>
<evidence type="ECO:0000313" key="15">
    <source>
        <dbReference type="EMBL" id="CVK15489.1"/>
    </source>
</evidence>
<dbReference type="InterPro" id="IPR026019">
    <property type="entry name" value="Ribul_P_3_epim"/>
</dbReference>
<feature type="binding site" evidence="10 14">
    <location>
        <position position="7"/>
    </location>
    <ligand>
        <name>substrate</name>
    </ligand>
</feature>
<comment type="pathway">
    <text evidence="10">Carbohydrate degradation.</text>
</comment>
<keyword evidence="13" id="KW-0862">Zinc</keyword>
<feature type="binding site" evidence="10 13">
    <location>
        <position position="34"/>
    </location>
    <ligand>
        <name>a divalent metal cation</name>
        <dbReference type="ChEBI" id="CHEBI:60240"/>
    </ligand>
</feature>
<evidence type="ECO:0000256" key="3">
    <source>
        <dbReference type="ARBA" id="ARBA00001941"/>
    </source>
</evidence>
<feature type="binding site" evidence="10 13">
    <location>
        <position position="65"/>
    </location>
    <ligand>
        <name>a divalent metal cation</name>
        <dbReference type="ChEBI" id="CHEBI:60240"/>
    </ligand>
</feature>
<organism evidence="15 16">
    <name type="scientific">Apibacter mensalis</name>
    <dbReference type="NCBI Taxonomy" id="1586267"/>
    <lineage>
        <taxon>Bacteria</taxon>
        <taxon>Pseudomonadati</taxon>
        <taxon>Bacteroidota</taxon>
        <taxon>Flavobacteriia</taxon>
        <taxon>Flavobacteriales</taxon>
        <taxon>Weeksellaceae</taxon>
        <taxon>Apibacter</taxon>
    </lineage>
</organism>
<feature type="binding site" evidence="14">
    <location>
        <position position="176"/>
    </location>
    <ligand>
        <name>substrate</name>
    </ligand>
</feature>
<reference evidence="15 16" key="1">
    <citation type="submission" date="2016-01" db="EMBL/GenBank/DDBJ databases">
        <authorList>
            <person name="McClelland M."/>
            <person name="Jain A."/>
            <person name="Saraogi P."/>
            <person name="Mendelson R."/>
            <person name="Westerman R."/>
            <person name="SanMiguel P."/>
            <person name="Csonka L."/>
        </authorList>
    </citation>
    <scope>NUCLEOTIDE SEQUENCE [LARGE SCALE GENOMIC DNA]</scope>
    <source>
        <strain evidence="15 16">R-53146</strain>
    </source>
</reference>
<dbReference type="Proteomes" id="UP000182761">
    <property type="component" value="Unassembled WGS sequence"/>
</dbReference>
<dbReference type="STRING" id="1586267.GCA_001418685_00312"/>
<evidence type="ECO:0000256" key="6">
    <source>
        <dbReference type="ARBA" id="ARBA00009541"/>
    </source>
</evidence>
<evidence type="ECO:0000256" key="10">
    <source>
        <dbReference type="HAMAP-Rule" id="MF_02227"/>
    </source>
</evidence>
<dbReference type="EC" id="5.1.3.1" evidence="7 10"/>
<evidence type="ECO:0000256" key="1">
    <source>
        <dbReference type="ARBA" id="ARBA00001782"/>
    </source>
</evidence>
<evidence type="ECO:0000256" key="2">
    <source>
        <dbReference type="ARBA" id="ARBA00001936"/>
    </source>
</evidence>
<comment type="cofactor">
    <cofactor evidence="3">
        <name>Co(2+)</name>
        <dbReference type="ChEBI" id="CHEBI:48828"/>
    </cofactor>
</comment>
<dbReference type="EMBL" id="FCOR01000002">
    <property type="protein sequence ID" value="CVK15489.1"/>
    <property type="molecule type" value="Genomic_DNA"/>
</dbReference>
<keyword evidence="16" id="KW-1185">Reference proteome</keyword>
<feature type="active site" description="Proton acceptor" evidence="10 12">
    <location>
        <position position="34"/>
    </location>
</feature>
<dbReference type="GO" id="GO:0006098">
    <property type="term" value="P:pentose-phosphate shunt"/>
    <property type="evidence" value="ECO:0007669"/>
    <property type="project" value="UniProtKB-UniRule"/>
</dbReference>
<evidence type="ECO:0000256" key="4">
    <source>
        <dbReference type="ARBA" id="ARBA00001947"/>
    </source>
</evidence>
<feature type="binding site" evidence="10 13">
    <location>
        <position position="174"/>
    </location>
    <ligand>
        <name>a divalent metal cation</name>
        <dbReference type="ChEBI" id="CHEBI:60240"/>
    </ligand>
</feature>
<comment type="function">
    <text evidence="10">Catalyzes the reversible epimerization of D-ribulose 5-phosphate to D-xylulose 5-phosphate.</text>
</comment>
<accession>A0A0X8XZH4</accession>
<feature type="active site" description="Proton donor" evidence="10 12">
    <location>
        <position position="174"/>
    </location>
</feature>
<keyword evidence="8 10" id="KW-0479">Metal-binding</keyword>
<gene>
    <name evidence="10" type="primary">rpe</name>
    <name evidence="15" type="ORF">Ga0061079_10234</name>
</gene>
<comment type="cofactor">
    <cofactor evidence="5">
        <name>Fe(2+)</name>
        <dbReference type="ChEBI" id="CHEBI:29033"/>
    </cofactor>
</comment>
<dbReference type="Pfam" id="PF00834">
    <property type="entry name" value="Ribul_P_3_epim"/>
    <property type="match status" value="1"/>
</dbReference>
<sequence length="217" mass="24068">MALLAPSILSANFGNLDKDLDMINSSEADWFHIDIMDGVFVPNISFGFPVLEAINKKAKKIKDAHLMIINPDQYFQTFKKLGIDYITIHYEACIHLNRTIQEIKNLNMKAGVALSPHTNTNLLEDIIDDLDLVLVMSVNPGFGGQKFIENTYRKIASCKDLIIRKNSKALIQVDGGVCLENAKKLTDSGADVLVAGSCIFNAKDPLQMIKDLKISTK</sequence>
<comment type="cofactor">
    <cofactor evidence="10 13">
        <name>a divalent metal cation</name>
        <dbReference type="ChEBI" id="CHEBI:60240"/>
    </cofactor>
    <text evidence="10 13">Binds 1 divalent metal cation per subunit.</text>
</comment>
<keyword evidence="10 11" id="KW-0119">Carbohydrate metabolism</keyword>
<evidence type="ECO:0000256" key="14">
    <source>
        <dbReference type="PIRSR" id="PIRSR001461-3"/>
    </source>
</evidence>
<dbReference type="SUPFAM" id="SSF51366">
    <property type="entry name" value="Ribulose-phoshate binding barrel"/>
    <property type="match status" value="1"/>
</dbReference>
<dbReference type="InterPro" id="IPR013785">
    <property type="entry name" value="Aldolase_TIM"/>
</dbReference>
<dbReference type="NCBIfam" id="TIGR01163">
    <property type="entry name" value="rpe"/>
    <property type="match status" value="1"/>
</dbReference>
<evidence type="ECO:0000256" key="8">
    <source>
        <dbReference type="ARBA" id="ARBA00022723"/>
    </source>
</evidence>
<feature type="binding site" evidence="10 14">
    <location>
        <position position="65"/>
    </location>
    <ligand>
        <name>substrate</name>
    </ligand>
</feature>
<evidence type="ECO:0000256" key="13">
    <source>
        <dbReference type="PIRSR" id="PIRSR001461-2"/>
    </source>
</evidence>
<evidence type="ECO:0000256" key="9">
    <source>
        <dbReference type="ARBA" id="ARBA00023235"/>
    </source>
</evidence>
<dbReference type="InterPro" id="IPR000056">
    <property type="entry name" value="Ribul_P_3_epim-like"/>
</dbReference>
<dbReference type="PROSITE" id="PS01085">
    <property type="entry name" value="RIBUL_P_3_EPIMER_1"/>
    <property type="match status" value="1"/>
</dbReference>
<dbReference type="PIRSF" id="PIRSF001461">
    <property type="entry name" value="RPE"/>
    <property type="match status" value="1"/>
</dbReference>
<comment type="catalytic activity">
    <reaction evidence="1 10 11">
        <text>D-ribulose 5-phosphate = D-xylulose 5-phosphate</text>
        <dbReference type="Rhea" id="RHEA:13677"/>
        <dbReference type="ChEBI" id="CHEBI:57737"/>
        <dbReference type="ChEBI" id="CHEBI:58121"/>
        <dbReference type="EC" id="5.1.3.1"/>
    </reaction>
</comment>
<feature type="binding site" evidence="10 13">
    <location>
        <position position="32"/>
    </location>
    <ligand>
        <name>a divalent metal cation</name>
        <dbReference type="ChEBI" id="CHEBI:60240"/>
    </ligand>
</feature>
<keyword evidence="9 10" id="KW-0413">Isomerase</keyword>
<keyword evidence="13" id="KW-0170">Cobalt</keyword>
<evidence type="ECO:0000313" key="16">
    <source>
        <dbReference type="Proteomes" id="UP000182761"/>
    </source>
</evidence>
<evidence type="ECO:0000256" key="12">
    <source>
        <dbReference type="PIRSR" id="PIRSR001461-1"/>
    </source>
</evidence>
<dbReference type="PANTHER" id="PTHR11749">
    <property type="entry name" value="RIBULOSE-5-PHOSPHATE-3-EPIMERASE"/>
    <property type="match status" value="1"/>
</dbReference>
<feature type="binding site" evidence="10">
    <location>
        <begin position="174"/>
        <end position="176"/>
    </location>
    <ligand>
        <name>substrate</name>
    </ligand>
</feature>
<evidence type="ECO:0000256" key="11">
    <source>
        <dbReference type="PIRNR" id="PIRNR001461"/>
    </source>
</evidence>
<dbReference type="CDD" id="cd00429">
    <property type="entry name" value="RPE"/>
    <property type="match status" value="1"/>
</dbReference>
<proteinExistence type="inferred from homology"/>
<evidence type="ECO:0000256" key="5">
    <source>
        <dbReference type="ARBA" id="ARBA00001954"/>
    </source>
</evidence>
<protein>
    <recommendedName>
        <fullName evidence="7 10">Ribulose-phosphate 3-epimerase</fullName>
        <ecNumber evidence="7 10">5.1.3.1</ecNumber>
    </recommendedName>
</protein>
<dbReference type="GO" id="GO:0005737">
    <property type="term" value="C:cytoplasm"/>
    <property type="evidence" value="ECO:0007669"/>
    <property type="project" value="UniProtKB-ARBA"/>
</dbReference>
<feature type="binding site" evidence="10 14">
    <location>
        <begin position="141"/>
        <end position="144"/>
    </location>
    <ligand>
        <name>substrate</name>
    </ligand>
</feature>
<feature type="binding site" evidence="10 14">
    <location>
        <begin position="196"/>
        <end position="197"/>
    </location>
    <ligand>
        <name>substrate</name>
    </ligand>
</feature>
<dbReference type="FunFam" id="3.20.20.70:FF:000004">
    <property type="entry name" value="Ribulose-phosphate 3-epimerase"/>
    <property type="match status" value="1"/>
</dbReference>
<dbReference type="RefSeq" id="WP_055424723.1">
    <property type="nucleotide sequence ID" value="NZ_FCOR01000002.1"/>
</dbReference>
<comment type="similarity">
    <text evidence="6 10 11">Belongs to the ribulose-phosphate 3-epimerase family.</text>
</comment>
<keyword evidence="13" id="KW-0464">Manganese</keyword>
<dbReference type="GO" id="GO:0046872">
    <property type="term" value="F:metal ion binding"/>
    <property type="evidence" value="ECO:0007669"/>
    <property type="project" value="UniProtKB-UniRule"/>
</dbReference>
<dbReference type="NCBIfam" id="NF004076">
    <property type="entry name" value="PRK05581.1-4"/>
    <property type="match status" value="1"/>
</dbReference>
<comment type="cofactor">
    <cofactor evidence="2">
        <name>Mn(2+)</name>
        <dbReference type="ChEBI" id="CHEBI:29035"/>
    </cofactor>
</comment>
<comment type="cofactor">
    <cofactor evidence="4">
        <name>Zn(2+)</name>
        <dbReference type="ChEBI" id="CHEBI:29105"/>
    </cofactor>
</comment>
<dbReference type="OrthoDB" id="1645589at2"/>
<name>A0A0X8XZH4_9FLAO</name>
<dbReference type="GO" id="GO:0019323">
    <property type="term" value="P:pentose catabolic process"/>
    <property type="evidence" value="ECO:0007669"/>
    <property type="project" value="UniProtKB-UniRule"/>
</dbReference>
<dbReference type="AlphaFoldDB" id="A0A0X8XZH4"/>
<dbReference type="HAMAP" id="MF_02227">
    <property type="entry name" value="RPE"/>
    <property type="match status" value="1"/>
</dbReference>
<dbReference type="Gene3D" id="3.20.20.70">
    <property type="entry name" value="Aldolase class I"/>
    <property type="match status" value="1"/>
</dbReference>
<dbReference type="InterPro" id="IPR011060">
    <property type="entry name" value="RibuloseP-bd_barrel"/>
</dbReference>
<dbReference type="PROSITE" id="PS01086">
    <property type="entry name" value="RIBUL_P_3_EPIMER_2"/>
    <property type="match status" value="1"/>
</dbReference>